<comment type="caution">
    <text evidence="3">The sequence shown here is derived from an EMBL/GenBank/DDBJ whole genome shotgun (WGS) entry which is preliminary data.</text>
</comment>
<dbReference type="EMBL" id="MFJE01000004">
    <property type="protein sequence ID" value="OGG15262.1"/>
    <property type="molecule type" value="Genomic_DNA"/>
</dbReference>
<dbReference type="STRING" id="1798375.A2773_03655"/>
<evidence type="ECO:0000256" key="1">
    <source>
        <dbReference type="SAM" id="Phobius"/>
    </source>
</evidence>
<evidence type="ECO:0000313" key="4">
    <source>
        <dbReference type="Proteomes" id="UP000177383"/>
    </source>
</evidence>
<keyword evidence="1" id="KW-1133">Transmembrane helix</keyword>
<proteinExistence type="predicted"/>
<dbReference type="Pfam" id="PF07995">
    <property type="entry name" value="GSDH"/>
    <property type="match status" value="1"/>
</dbReference>
<accession>A0A1F5ZT09</accession>
<keyword evidence="1" id="KW-0472">Membrane</keyword>
<dbReference type="InterPro" id="IPR012938">
    <property type="entry name" value="Glc/Sorbosone_DH"/>
</dbReference>
<gene>
    <name evidence="3" type="ORF">A2773_03655</name>
</gene>
<sequence length="378" mass="41803">MYLMIRSIFIILMVGTILAVTFILWATKSILKSNNKPSIPSPSVSISTQNQKTEIVAQNLEVPWAIAFLSDGSMLVTERAGRIRHIEDGKITNTFTIEQVLEIGEGGLQGITLHPYFESNKYLYVYYTYRSEGNNTFNRVARYKLESKSLVDEKIIVDRIPGASNHDGGRIKFGPDGLLYIGTGDAQNPSQAQDTKTLGGKILRVNDDGKIPADNPFGNAVYSYGHRNVQGLAWDSSGNLWSTEHGRSGVASGYDEINLIEKGKNYGWPDIEGAETQTGIESPKRQSGATTTWAPAGAAFINNSFFFGGLRGQTLYEAIIDGGKVTDFKEHFKGEYGRIREVILGPDNFLYITTSNRDGRGLPQNNDDKIMRINIDKL</sequence>
<organism evidence="3 4">
    <name type="scientific">Candidatus Gottesmanbacteria bacterium RIFCSPHIGHO2_01_FULL_39_10</name>
    <dbReference type="NCBI Taxonomy" id="1798375"/>
    <lineage>
        <taxon>Bacteria</taxon>
        <taxon>Candidatus Gottesmaniibacteriota</taxon>
    </lineage>
</organism>
<dbReference type="InterPro" id="IPR011041">
    <property type="entry name" value="Quinoprot_gluc/sorb_DH_b-prop"/>
</dbReference>
<feature type="domain" description="Glucose/Sorbosone dehydrogenase" evidence="2">
    <location>
        <begin position="60"/>
        <end position="360"/>
    </location>
</feature>
<dbReference type="SUPFAM" id="SSF50952">
    <property type="entry name" value="Soluble quinoprotein glucose dehydrogenase"/>
    <property type="match status" value="1"/>
</dbReference>
<dbReference type="Gene3D" id="2.120.10.30">
    <property type="entry name" value="TolB, C-terminal domain"/>
    <property type="match status" value="1"/>
</dbReference>
<keyword evidence="1" id="KW-0812">Transmembrane</keyword>
<dbReference type="InterPro" id="IPR011042">
    <property type="entry name" value="6-blade_b-propeller_TolB-like"/>
</dbReference>
<reference evidence="3 4" key="1">
    <citation type="journal article" date="2016" name="Nat. Commun.">
        <title>Thousands of microbial genomes shed light on interconnected biogeochemical processes in an aquifer system.</title>
        <authorList>
            <person name="Anantharaman K."/>
            <person name="Brown C.T."/>
            <person name="Hug L.A."/>
            <person name="Sharon I."/>
            <person name="Castelle C.J."/>
            <person name="Probst A.J."/>
            <person name="Thomas B.C."/>
            <person name="Singh A."/>
            <person name="Wilkins M.J."/>
            <person name="Karaoz U."/>
            <person name="Brodie E.L."/>
            <person name="Williams K.H."/>
            <person name="Hubbard S.S."/>
            <person name="Banfield J.F."/>
        </authorList>
    </citation>
    <scope>NUCLEOTIDE SEQUENCE [LARGE SCALE GENOMIC DNA]</scope>
</reference>
<dbReference type="PANTHER" id="PTHR19328:SF13">
    <property type="entry name" value="HIPL1 PROTEIN"/>
    <property type="match status" value="1"/>
</dbReference>
<dbReference type="PANTHER" id="PTHR19328">
    <property type="entry name" value="HEDGEHOG-INTERACTING PROTEIN"/>
    <property type="match status" value="1"/>
</dbReference>
<name>A0A1F5ZT09_9BACT</name>
<evidence type="ECO:0000259" key="2">
    <source>
        <dbReference type="Pfam" id="PF07995"/>
    </source>
</evidence>
<feature type="transmembrane region" description="Helical" evidence="1">
    <location>
        <begin position="7"/>
        <end position="26"/>
    </location>
</feature>
<evidence type="ECO:0000313" key="3">
    <source>
        <dbReference type="EMBL" id="OGG15262.1"/>
    </source>
</evidence>
<dbReference type="Proteomes" id="UP000177383">
    <property type="component" value="Unassembled WGS sequence"/>
</dbReference>
<protein>
    <recommendedName>
        <fullName evidence="2">Glucose/Sorbosone dehydrogenase domain-containing protein</fullName>
    </recommendedName>
</protein>
<dbReference type="AlphaFoldDB" id="A0A1F5ZT09"/>